<accession>A0A7Y0EW49</accession>
<keyword evidence="3" id="KW-1185">Reference proteome</keyword>
<name>A0A7Y0EW49_9BIFI</name>
<dbReference type="Proteomes" id="UP000543419">
    <property type="component" value="Unassembled WGS sequence"/>
</dbReference>
<dbReference type="EMBL" id="JAAIIG010000002">
    <property type="protein sequence ID" value="NMM97520.1"/>
    <property type="molecule type" value="Genomic_DNA"/>
</dbReference>
<comment type="caution">
    <text evidence="2">The sequence shown here is derived from an EMBL/GenBank/DDBJ whole genome shotgun (WGS) entry which is preliminary data.</text>
</comment>
<organism evidence="2 3">
    <name type="scientific">Bifidobacterium olomucense</name>
    <dbReference type="NCBI Taxonomy" id="2675324"/>
    <lineage>
        <taxon>Bacteria</taxon>
        <taxon>Bacillati</taxon>
        <taxon>Actinomycetota</taxon>
        <taxon>Actinomycetes</taxon>
        <taxon>Bifidobacteriales</taxon>
        <taxon>Bifidobacteriaceae</taxon>
        <taxon>Bifidobacterium</taxon>
    </lineage>
</organism>
<reference evidence="2 3" key="1">
    <citation type="submission" date="2020-02" db="EMBL/GenBank/DDBJ databases">
        <title>Characterization of phylogenetic diversity of novel bifidobacterial species isolated in Czech ZOOs.</title>
        <authorList>
            <person name="Lugli G.A."/>
            <person name="Vera N.B."/>
            <person name="Ventura M."/>
        </authorList>
    </citation>
    <scope>NUCLEOTIDE SEQUENCE [LARGE SCALE GENOMIC DNA]</scope>
    <source>
        <strain evidence="2 3">DSM 109959</strain>
    </source>
</reference>
<proteinExistence type="predicted"/>
<evidence type="ECO:0000313" key="3">
    <source>
        <dbReference type="Proteomes" id="UP000543419"/>
    </source>
</evidence>
<evidence type="ECO:0000313" key="2">
    <source>
        <dbReference type="EMBL" id="NMM97520.1"/>
    </source>
</evidence>
<dbReference type="RefSeq" id="WP_169240359.1">
    <property type="nucleotide sequence ID" value="NZ_JAAIIG010000002.1"/>
</dbReference>
<protein>
    <submittedName>
        <fullName evidence="2">Uncharacterized protein</fullName>
    </submittedName>
</protein>
<sequence length="338" mass="37081">MRLYHLNPLTNGVEPCREPDWVACRCGEHYATLREAVDASIAAGPVDWSRYSYRRKPKPRVRVTMGLQNLRGLVMRDAAARVERWVGDGHYRSVVAALGYAGFVPSDYAAGPSPTESMLMDRLALHGPMACADLLEVLLSDAGPEASMLTRASARLMVLTLRAAARDQSSAAILSTYRLGSLWMDDADWTDRELRFRLSREGVLDTVPRTGVQRFAARTYAEQIAGYRSLLNPVARDPESNLMREALVNGDLPVLRAMGIIIPNTDRAIQRFAALDGSTLHPRTLERSEALTLLDYTSMAIRDDGSVNVDYDGPATIATEPEHGTATRTAPTAPGPTL</sequence>
<gene>
    <name evidence="2" type="ORF">G1C97_0469</name>
</gene>
<dbReference type="AlphaFoldDB" id="A0A7Y0EW49"/>
<evidence type="ECO:0000256" key="1">
    <source>
        <dbReference type="SAM" id="MobiDB-lite"/>
    </source>
</evidence>
<feature type="region of interest" description="Disordered" evidence="1">
    <location>
        <begin position="316"/>
        <end position="338"/>
    </location>
</feature>